<evidence type="ECO:0000259" key="6">
    <source>
        <dbReference type="Pfam" id="PF25917"/>
    </source>
</evidence>
<dbReference type="SUPFAM" id="SSF111369">
    <property type="entry name" value="HlyD-like secretion proteins"/>
    <property type="match status" value="1"/>
</dbReference>
<dbReference type="InterPro" id="IPR058624">
    <property type="entry name" value="MdtA-like_HH"/>
</dbReference>
<dbReference type="PANTHER" id="PTHR30469:SF16">
    <property type="entry name" value="HAE1 FAMILY EFFLUX PUMP MFP COMPONENT"/>
    <property type="match status" value="1"/>
</dbReference>
<dbReference type="EMBL" id="MASR01000001">
    <property type="protein sequence ID" value="OFE11980.1"/>
    <property type="molecule type" value="Genomic_DNA"/>
</dbReference>
<reference evidence="10" key="1">
    <citation type="submission" date="2016-07" db="EMBL/GenBank/DDBJ databases">
        <authorList>
            <person name="Florea S."/>
            <person name="Webb J.S."/>
            <person name="Jaromczyk J."/>
            <person name="Schardl C.L."/>
        </authorList>
    </citation>
    <scope>NUCLEOTIDE SEQUENCE [LARGE SCALE GENOMIC DNA]</scope>
    <source>
        <strain evidence="10">KCTC 42131</strain>
    </source>
</reference>
<dbReference type="Gene3D" id="1.10.287.470">
    <property type="entry name" value="Helix hairpin bin"/>
    <property type="match status" value="1"/>
</dbReference>
<dbReference type="AlphaFoldDB" id="A0A1E8CHM6"/>
<dbReference type="NCBIfam" id="TIGR01730">
    <property type="entry name" value="RND_mfp"/>
    <property type="match status" value="1"/>
</dbReference>
<keyword evidence="2 3" id="KW-0175">Coiled coil</keyword>
<keyword evidence="10" id="KW-1185">Reference proteome</keyword>
<sequence length="376" mass="40532">MLRFILRHPLVILFAVAALALSYGVYTRLTQESTSGGPGMMRGGMGPVSVTVAVVSRQSFADEVESIGTAQANESVNLTAKVTDTVTAVHFEDGDLVEQGDILVELTNVAEAARLSEVQSELDDARRQYERLQSLIATNLISQTDLEAARTRFATAQARLEGVAANMDDRLIRAPFSGMLGFRNISEGTLVTPSMVITTLDDISTIKLDFNIAEVFFAQLQPGLSVTANSIVYRGRDFEGRVQNIGSRIDEVTRSVQVRAEIDNSDRVLRPGMLLTVGLTLNERDAIVVPEAALIPSQGRQYVFVVDEENTARRVEVEIGRRQPGLAEVVSGVIPGQRVITQGIAQVRPGQAVRIMSTGESSTSAAGTNAGPEDQS</sequence>
<evidence type="ECO:0000256" key="2">
    <source>
        <dbReference type="ARBA" id="ARBA00023054"/>
    </source>
</evidence>
<evidence type="ECO:0000259" key="7">
    <source>
        <dbReference type="Pfam" id="PF25954"/>
    </source>
</evidence>
<evidence type="ECO:0000313" key="9">
    <source>
        <dbReference type="EMBL" id="OFE11980.1"/>
    </source>
</evidence>
<dbReference type="Proteomes" id="UP000175669">
    <property type="component" value="Unassembled WGS sequence"/>
</dbReference>
<comment type="similarity">
    <text evidence="1">Belongs to the membrane fusion protein (MFP) (TC 8.A.1) family.</text>
</comment>
<evidence type="ECO:0000313" key="10">
    <source>
        <dbReference type="Proteomes" id="UP000175669"/>
    </source>
</evidence>
<feature type="domain" description="Multidrug resistance protein MdtA-like barrel-sandwich hybrid" evidence="6">
    <location>
        <begin position="75"/>
        <end position="192"/>
    </location>
</feature>
<evidence type="ECO:0000256" key="4">
    <source>
        <dbReference type="SAM" id="MobiDB-lite"/>
    </source>
</evidence>
<dbReference type="GO" id="GO:1990281">
    <property type="term" value="C:efflux pump complex"/>
    <property type="evidence" value="ECO:0007669"/>
    <property type="project" value="TreeGrafter"/>
</dbReference>
<evidence type="ECO:0000259" key="5">
    <source>
        <dbReference type="Pfam" id="PF25876"/>
    </source>
</evidence>
<name>A0A1E8CHM6_9GAMM</name>
<dbReference type="Pfam" id="PF25954">
    <property type="entry name" value="Beta-barrel_RND_2"/>
    <property type="match status" value="1"/>
</dbReference>
<dbReference type="InterPro" id="IPR058637">
    <property type="entry name" value="YknX-like_C"/>
</dbReference>
<evidence type="ECO:0000256" key="3">
    <source>
        <dbReference type="SAM" id="Coils"/>
    </source>
</evidence>
<dbReference type="Pfam" id="PF25989">
    <property type="entry name" value="YknX_C"/>
    <property type="match status" value="1"/>
</dbReference>
<dbReference type="Gene3D" id="2.40.420.20">
    <property type="match status" value="1"/>
</dbReference>
<dbReference type="Pfam" id="PF25876">
    <property type="entry name" value="HH_MFP_RND"/>
    <property type="match status" value="1"/>
</dbReference>
<dbReference type="GO" id="GO:0015562">
    <property type="term" value="F:efflux transmembrane transporter activity"/>
    <property type="evidence" value="ECO:0007669"/>
    <property type="project" value="TreeGrafter"/>
</dbReference>
<dbReference type="InterPro" id="IPR006143">
    <property type="entry name" value="RND_pump_MFP"/>
</dbReference>
<feature type="region of interest" description="Disordered" evidence="4">
    <location>
        <begin position="357"/>
        <end position="376"/>
    </location>
</feature>
<dbReference type="Pfam" id="PF25917">
    <property type="entry name" value="BSH_RND"/>
    <property type="match status" value="1"/>
</dbReference>
<feature type="domain" description="YknX-like C-terminal permuted SH3-like" evidence="8">
    <location>
        <begin position="286"/>
        <end position="354"/>
    </location>
</feature>
<dbReference type="STRING" id="1524254.PHACT_01500"/>
<dbReference type="InterPro" id="IPR058792">
    <property type="entry name" value="Beta-barrel_RND_2"/>
</dbReference>
<feature type="coiled-coil region" evidence="3">
    <location>
        <begin position="108"/>
        <end position="135"/>
    </location>
</feature>
<dbReference type="InterPro" id="IPR058625">
    <property type="entry name" value="MdtA-like_BSH"/>
</dbReference>
<evidence type="ECO:0000259" key="8">
    <source>
        <dbReference type="Pfam" id="PF25989"/>
    </source>
</evidence>
<organism evidence="9 10">
    <name type="scientific">Pseudohongiella acticola</name>
    <dbReference type="NCBI Taxonomy" id="1524254"/>
    <lineage>
        <taxon>Bacteria</taxon>
        <taxon>Pseudomonadati</taxon>
        <taxon>Pseudomonadota</taxon>
        <taxon>Gammaproteobacteria</taxon>
        <taxon>Pseudomonadales</taxon>
        <taxon>Pseudohongiellaceae</taxon>
        <taxon>Pseudohongiella</taxon>
    </lineage>
</organism>
<dbReference type="FunFam" id="2.40.30.170:FF:000010">
    <property type="entry name" value="Efflux RND transporter periplasmic adaptor subunit"/>
    <property type="match status" value="1"/>
</dbReference>
<dbReference type="PANTHER" id="PTHR30469">
    <property type="entry name" value="MULTIDRUG RESISTANCE PROTEIN MDTA"/>
    <property type="match status" value="1"/>
</dbReference>
<evidence type="ECO:0000256" key="1">
    <source>
        <dbReference type="ARBA" id="ARBA00009477"/>
    </source>
</evidence>
<feature type="domain" description="Multidrug resistance protein MdtA-like alpha-helical hairpin" evidence="5">
    <location>
        <begin position="113"/>
        <end position="162"/>
    </location>
</feature>
<dbReference type="Gene3D" id="2.40.50.100">
    <property type="match status" value="1"/>
</dbReference>
<comment type="caution">
    <text evidence="9">The sequence shown here is derived from an EMBL/GenBank/DDBJ whole genome shotgun (WGS) entry which is preliminary data.</text>
</comment>
<protein>
    <submittedName>
        <fullName evidence="9">Uncharacterized protein</fullName>
    </submittedName>
</protein>
<dbReference type="Gene3D" id="2.40.30.170">
    <property type="match status" value="1"/>
</dbReference>
<proteinExistence type="inferred from homology"/>
<accession>A0A1E8CHM6</accession>
<feature type="domain" description="CusB-like beta-barrel" evidence="7">
    <location>
        <begin position="208"/>
        <end position="280"/>
    </location>
</feature>
<gene>
    <name evidence="9" type="ORF">PHACT_01500</name>
</gene>